<dbReference type="PANTHER" id="PTHR30069">
    <property type="entry name" value="TONB-DEPENDENT OUTER MEMBRANE RECEPTOR"/>
    <property type="match status" value="1"/>
</dbReference>
<gene>
    <name evidence="11" type="ORF">CEE37_05000</name>
</gene>
<dbReference type="InterPro" id="IPR000531">
    <property type="entry name" value="Beta-barrel_TonB"/>
</dbReference>
<accession>A0A532V1E5</accession>
<dbReference type="Pfam" id="PF00593">
    <property type="entry name" value="TonB_dep_Rec_b-barrel"/>
    <property type="match status" value="1"/>
</dbReference>
<name>A0A532V1E5_UNCL8</name>
<comment type="caution">
    <text evidence="11">The sequence shown here is derived from an EMBL/GenBank/DDBJ whole genome shotgun (WGS) entry which is preliminary data.</text>
</comment>
<evidence type="ECO:0000313" key="12">
    <source>
        <dbReference type="Proteomes" id="UP000319619"/>
    </source>
</evidence>
<keyword evidence="9" id="KW-0998">Cell outer membrane</keyword>
<evidence type="ECO:0000256" key="4">
    <source>
        <dbReference type="ARBA" id="ARBA00022692"/>
    </source>
</evidence>
<keyword evidence="3" id="KW-1134">Transmembrane beta strand</keyword>
<dbReference type="InterPro" id="IPR036942">
    <property type="entry name" value="Beta-barrel_TonB_sf"/>
</dbReference>
<dbReference type="InterPro" id="IPR039426">
    <property type="entry name" value="TonB-dep_rcpt-like"/>
</dbReference>
<evidence type="ECO:0000256" key="9">
    <source>
        <dbReference type="ARBA" id="ARBA00023237"/>
    </source>
</evidence>
<dbReference type="GO" id="GO:0015344">
    <property type="term" value="F:siderophore uptake transmembrane transporter activity"/>
    <property type="evidence" value="ECO:0007669"/>
    <property type="project" value="TreeGrafter"/>
</dbReference>
<evidence type="ECO:0000256" key="6">
    <source>
        <dbReference type="ARBA" id="ARBA00023077"/>
    </source>
</evidence>
<dbReference type="PANTHER" id="PTHR30069:SF29">
    <property type="entry name" value="HEMOGLOBIN AND HEMOGLOBIN-HAPTOGLOBIN-BINDING PROTEIN 1-RELATED"/>
    <property type="match status" value="1"/>
</dbReference>
<evidence type="ECO:0000256" key="5">
    <source>
        <dbReference type="ARBA" id="ARBA00022729"/>
    </source>
</evidence>
<dbReference type="EMBL" id="NJBN01000003">
    <property type="protein sequence ID" value="TKJ41025.1"/>
    <property type="molecule type" value="Genomic_DNA"/>
</dbReference>
<organism evidence="11 12">
    <name type="scientific">candidate division LCP-89 bacterium B3_LCP</name>
    <dbReference type="NCBI Taxonomy" id="2012998"/>
    <lineage>
        <taxon>Bacteria</taxon>
        <taxon>Pseudomonadati</taxon>
        <taxon>Bacteria division LCP-89</taxon>
    </lineage>
</organism>
<sequence length="734" mass="83387">MKYTGAILILLIPAILLANSISGIIYDSDSKEPLLGANITLVGTRLGAATDLNGIFKIKDVPPGSYDLEVSMIGYETHVFNIDISQIRESKLNIELVKTFITIPDVVISAERLIEGASVSDVSFSHRQIQSKHGLMEDPVRVMATMPGVITQGDLFSPSQMYVRGGDPAENLFLLDWIQVHWPWYMGGIKSIFNSQIVDKIELLTGGFPPKYGQALSSVLSVTTRDGRQDRVGGSFSFGIMNTQGLLEGPINDRSSFLVTARRTYLDLVVGEDAEFPVPEWYDLNFKLRYELSPKHDVDINGFISYEGTSFFSEDADPGVPEKVITSDELNTQSVVFSSIFKDNLYNKLSLTRTWGDYDVVVGTGFDMKIKAESYGLREDLTWRPHNRHELKTGFDVNYTDYHLNSTMPLDPSDLYTKWDSTGVPMAYYDIATTFYRGGAYVQDSYNMFDPLTLTGGFRMDYHFWTEDFDAMPRLSMRYDLNEKTALRAAWGEYQMYNDPMYLFLNSELKSDQSTHFIIGISQDFNSTYTGWIEAYYKDYDRLTVVDSTGFPTSDGTGHSKGIELFLQKRMGALNGWISYSLSEAKRREYLDDKEYVFDYNQTHMATLVLEYQFPKPNGLLPALIGINFRYSTGRPHTPIVSAYQDSIGNWIGVPGETNSLRYDDYHAMNLRIEWRFPVFGAKGKSYIELWNLYNHKNPNGIEYVFEAGYPDNVKSELYYFTPFMFGGGFAVEF</sequence>
<evidence type="ECO:0000256" key="2">
    <source>
        <dbReference type="ARBA" id="ARBA00022448"/>
    </source>
</evidence>
<keyword evidence="2" id="KW-0813">Transport</keyword>
<dbReference type="SUPFAM" id="SSF56935">
    <property type="entry name" value="Porins"/>
    <property type="match status" value="1"/>
</dbReference>
<dbReference type="Pfam" id="PF13715">
    <property type="entry name" value="CarbopepD_reg_2"/>
    <property type="match status" value="1"/>
</dbReference>
<dbReference type="Proteomes" id="UP000319619">
    <property type="component" value="Unassembled WGS sequence"/>
</dbReference>
<evidence type="ECO:0000256" key="1">
    <source>
        <dbReference type="ARBA" id="ARBA00004571"/>
    </source>
</evidence>
<protein>
    <recommendedName>
        <fullName evidence="10">TonB-dependent receptor-like beta-barrel domain-containing protein</fullName>
    </recommendedName>
</protein>
<evidence type="ECO:0000256" key="7">
    <source>
        <dbReference type="ARBA" id="ARBA00023136"/>
    </source>
</evidence>
<dbReference type="GO" id="GO:0009279">
    <property type="term" value="C:cell outer membrane"/>
    <property type="evidence" value="ECO:0007669"/>
    <property type="project" value="UniProtKB-SubCell"/>
</dbReference>
<dbReference type="SUPFAM" id="SSF49464">
    <property type="entry name" value="Carboxypeptidase regulatory domain-like"/>
    <property type="match status" value="1"/>
</dbReference>
<dbReference type="InterPro" id="IPR008969">
    <property type="entry name" value="CarboxyPept-like_regulatory"/>
</dbReference>
<comment type="subcellular location">
    <subcellularLocation>
        <location evidence="1">Cell outer membrane</location>
        <topology evidence="1">Multi-pass membrane protein</topology>
    </subcellularLocation>
</comment>
<keyword evidence="8" id="KW-0675">Receptor</keyword>
<keyword evidence="7" id="KW-0472">Membrane</keyword>
<dbReference type="GO" id="GO:0044718">
    <property type="term" value="P:siderophore transmembrane transport"/>
    <property type="evidence" value="ECO:0007669"/>
    <property type="project" value="TreeGrafter"/>
</dbReference>
<proteinExistence type="predicted"/>
<feature type="domain" description="TonB-dependent receptor-like beta-barrel" evidence="10">
    <location>
        <begin position="282"/>
        <end position="678"/>
    </location>
</feature>
<evidence type="ECO:0000256" key="8">
    <source>
        <dbReference type="ARBA" id="ARBA00023170"/>
    </source>
</evidence>
<keyword evidence="6" id="KW-0798">TonB box</keyword>
<keyword evidence="5" id="KW-0732">Signal</keyword>
<evidence type="ECO:0000256" key="3">
    <source>
        <dbReference type="ARBA" id="ARBA00022452"/>
    </source>
</evidence>
<dbReference type="Gene3D" id="2.60.40.1120">
    <property type="entry name" value="Carboxypeptidase-like, regulatory domain"/>
    <property type="match status" value="1"/>
</dbReference>
<dbReference type="AlphaFoldDB" id="A0A532V1E5"/>
<evidence type="ECO:0000313" key="11">
    <source>
        <dbReference type="EMBL" id="TKJ41025.1"/>
    </source>
</evidence>
<keyword evidence="4" id="KW-0812">Transmembrane</keyword>
<dbReference type="Gene3D" id="2.40.170.20">
    <property type="entry name" value="TonB-dependent receptor, beta-barrel domain"/>
    <property type="match status" value="1"/>
</dbReference>
<reference evidence="11 12" key="1">
    <citation type="submission" date="2017-06" db="EMBL/GenBank/DDBJ databases">
        <title>Novel microbial phyla capable of carbon fixation and sulfur reduction in deep-sea sediments.</title>
        <authorList>
            <person name="Huang J."/>
            <person name="Baker B."/>
            <person name="Wang Y."/>
        </authorList>
    </citation>
    <scope>NUCLEOTIDE SEQUENCE [LARGE SCALE GENOMIC DNA]</scope>
    <source>
        <strain evidence="11">B3_LCP</strain>
    </source>
</reference>
<evidence type="ECO:0000259" key="10">
    <source>
        <dbReference type="Pfam" id="PF00593"/>
    </source>
</evidence>